<keyword evidence="5 7" id="KW-0408">Iron</keyword>
<evidence type="ECO:0000256" key="1">
    <source>
        <dbReference type="ARBA" id="ARBA00001966"/>
    </source>
</evidence>
<dbReference type="Pfam" id="PF01058">
    <property type="entry name" value="Oxidored_q6"/>
    <property type="match status" value="1"/>
</dbReference>
<dbReference type="NCBIfam" id="NF005012">
    <property type="entry name" value="PRK06411.1"/>
    <property type="match status" value="1"/>
</dbReference>
<name>A0A3G1A5X8_9CREN</name>
<sequence>MNVWFPVLRKGIKDCIYEILYIYIQRYMTSINSKLGFRKKSLWVYHFNSGGCNGCDIEFVASLTPRFDLERYGVQLVPSPRHADVLVVTGPVTKNSEGALKTIYDQIPEPKIVVAFGTCACSGGVFNNCYNILGGADKVVPVDIKVPGCPPKPEALVELLKKLTLGD</sequence>
<keyword evidence="3 7" id="KW-0004">4Fe-4S</keyword>
<organism evidence="9 10">
    <name type="scientific">Thermofilum adornatum 1505</name>
    <dbReference type="NCBI Taxonomy" id="697581"/>
    <lineage>
        <taxon>Archaea</taxon>
        <taxon>Thermoproteota</taxon>
        <taxon>Thermoprotei</taxon>
        <taxon>Thermofilales</taxon>
        <taxon>Thermofilaceae</taxon>
        <taxon>Thermofilum</taxon>
    </lineage>
</organism>
<accession>A0A3G1A5X8</accession>
<dbReference type="GO" id="GO:0046872">
    <property type="term" value="F:metal ion binding"/>
    <property type="evidence" value="ECO:0007669"/>
    <property type="project" value="UniProtKB-KW"/>
</dbReference>
<dbReference type="AlphaFoldDB" id="A0A3G1A5X8"/>
<dbReference type="SUPFAM" id="SSF56770">
    <property type="entry name" value="HydA/Nqo6-like"/>
    <property type="match status" value="1"/>
</dbReference>
<dbReference type="PANTHER" id="PTHR42989:SF1">
    <property type="entry name" value="FORMATE HYDROGENLYASE SUBUNIT 7-RELATED"/>
    <property type="match status" value="1"/>
</dbReference>
<dbReference type="NCBIfam" id="TIGR01957">
    <property type="entry name" value="nuoB_fam"/>
    <property type="match status" value="1"/>
</dbReference>
<dbReference type="EMBL" id="CP007493">
    <property type="protein sequence ID" value="AJB41453.1"/>
    <property type="molecule type" value="Genomic_DNA"/>
</dbReference>
<dbReference type="GO" id="GO:0048038">
    <property type="term" value="F:quinone binding"/>
    <property type="evidence" value="ECO:0007669"/>
    <property type="project" value="InterPro"/>
</dbReference>
<evidence type="ECO:0000256" key="5">
    <source>
        <dbReference type="ARBA" id="ARBA00023004"/>
    </source>
</evidence>
<dbReference type="GO" id="GO:0008137">
    <property type="term" value="F:NADH dehydrogenase (ubiquinone) activity"/>
    <property type="evidence" value="ECO:0007669"/>
    <property type="project" value="InterPro"/>
</dbReference>
<dbReference type="PANTHER" id="PTHR42989">
    <property type="entry name" value="HYDROGENASE-4 COMPONENT I"/>
    <property type="match status" value="1"/>
</dbReference>
<evidence type="ECO:0000256" key="7">
    <source>
        <dbReference type="RuleBase" id="RU004464"/>
    </source>
</evidence>
<protein>
    <submittedName>
        <fullName evidence="9">Membrane-bound hydrogenase, NuoB subunit</fullName>
    </submittedName>
</protein>
<dbReference type="Proteomes" id="UP000266720">
    <property type="component" value="Chromosome"/>
</dbReference>
<evidence type="ECO:0000313" key="10">
    <source>
        <dbReference type="Proteomes" id="UP000266720"/>
    </source>
</evidence>
<dbReference type="Gene3D" id="3.40.50.12280">
    <property type="match status" value="1"/>
</dbReference>
<dbReference type="GO" id="GO:0051539">
    <property type="term" value="F:4 iron, 4 sulfur cluster binding"/>
    <property type="evidence" value="ECO:0007669"/>
    <property type="project" value="UniProtKB-KW"/>
</dbReference>
<dbReference type="InterPro" id="IPR052375">
    <property type="entry name" value="Complex_I_20kDa-like"/>
</dbReference>
<evidence type="ECO:0000256" key="3">
    <source>
        <dbReference type="ARBA" id="ARBA00022485"/>
    </source>
</evidence>
<comment type="cofactor">
    <cofactor evidence="1">
        <name>[4Fe-4S] cluster</name>
        <dbReference type="ChEBI" id="CHEBI:49883"/>
    </cofactor>
</comment>
<dbReference type="STRING" id="697581.TCARB_0381"/>
<comment type="similarity">
    <text evidence="2 7">Belongs to the complex I 20 kDa subunit family.</text>
</comment>
<dbReference type="PROSITE" id="PS01150">
    <property type="entry name" value="COMPLEX1_20K"/>
    <property type="match status" value="1"/>
</dbReference>
<keyword evidence="4 7" id="KW-0479">Metal-binding</keyword>
<keyword evidence="6 7" id="KW-0411">Iron-sulfur</keyword>
<evidence type="ECO:0000256" key="4">
    <source>
        <dbReference type="ARBA" id="ARBA00022723"/>
    </source>
</evidence>
<evidence type="ECO:0000313" key="9">
    <source>
        <dbReference type="EMBL" id="AJB41453.1"/>
    </source>
</evidence>
<dbReference type="InterPro" id="IPR006137">
    <property type="entry name" value="NADH_UbQ_OxRdtase-like_20kDa"/>
</dbReference>
<keyword evidence="7" id="KW-0520">NAD</keyword>
<evidence type="ECO:0000259" key="8">
    <source>
        <dbReference type="Pfam" id="PF01058"/>
    </source>
</evidence>
<proteinExistence type="inferred from homology"/>
<evidence type="ECO:0000256" key="6">
    <source>
        <dbReference type="ARBA" id="ARBA00023014"/>
    </source>
</evidence>
<dbReference type="InterPro" id="IPR006138">
    <property type="entry name" value="NADH_UQ_OxRdtase_20Kd_su"/>
</dbReference>
<reference evidence="10" key="1">
    <citation type="book" date="2010" name="EXTREMOPHILES" publisher="0:0-0">
        <title>Complete genome sequences of ten hyperthermophilic archaea reveal their metabolic capabilities and possible ecological roles.</title>
        <editorList>
            <person name="?"/>
        </editorList>
        <authorList>
            <person name="Ravin N.V."/>
            <person name="Mardanov A.V."/>
            <person name="Bonch-Osmolovskaya E.A."/>
            <person name="Skryabin K.G."/>
        </authorList>
    </citation>
    <scope>NUCLEOTIDE SEQUENCE [LARGE SCALE GENOMIC DNA]</scope>
    <source>
        <strain evidence="10">1505</strain>
    </source>
</reference>
<dbReference type="KEGG" id="tcb:TCARB_0381"/>
<feature type="domain" description="NADH:ubiquinone oxidoreductase-like 20kDa subunit" evidence="8">
    <location>
        <begin position="52"/>
        <end position="163"/>
    </location>
</feature>
<gene>
    <name evidence="9" type="ORF">TCARB_0381</name>
</gene>
<evidence type="ECO:0000256" key="2">
    <source>
        <dbReference type="ARBA" id="ARBA00009173"/>
    </source>
</evidence>